<reference evidence="2" key="1">
    <citation type="submission" date="2020-06" db="EMBL/GenBank/DDBJ databases">
        <title>WGS assembly of Ceratodon purpureus strain R40.</title>
        <authorList>
            <person name="Carey S.B."/>
            <person name="Jenkins J."/>
            <person name="Shu S."/>
            <person name="Lovell J.T."/>
            <person name="Sreedasyam A."/>
            <person name="Maumus F."/>
            <person name="Tiley G.P."/>
            <person name="Fernandez-Pozo N."/>
            <person name="Barry K."/>
            <person name="Chen C."/>
            <person name="Wang M."/>
            <person name="Lipzen A."/>
            <person name="Daum C."/>
            <person name="Saski C.A."/>
            <person name="Payton A.C."/>
            <person name="Mcbreen J.C."/>
            <person name="Conrad R.E."/>
            <person name="Kollar L.M."/>
            <person name="Olsson S."/>
            <person name="Huttunen S."/>
            <person name="Landis J.B."/>
            <person name="Wickett N.J."/>
            <person name="Johnson M.G."/>
            <person name="Rensing S.A."/>
            <person name="Grimwood J."/>
            <person name="Schmutz J."/>
            <person name="Mcdaniel S.F."/>
        </authorList>
    </citation>
    <scope>NUCLEOTIDE SEQUENCE</scope>
    <source>
        <strain evidence="2">R40</strain>
    </source>
</reference>
<comment type="caution">
    <text evidence="2">The sequence shown here is derived from an EMBL/GenBank/DDBJ whole genome shotgun (WGS) entry which is preliminary data.</text>
</comment>
<keyword evidence="3" id="KW-1185">Reference proteome</keyword>
<dbReference type="Proteomes" id="UP000822688">
    <property type="component" value="Chromosome 10"/>
</dbReference>
<protein>
    <submittedName>
        <fullName evidence="2">Uncharacterized protein</fullName>
    </submittedName>
</protein>
<sequence>MVMSRPSPLSFITKLTNEFNSQSARVFPLNRDYKAGTSPHLLFPSVDCSFLFVFLFQYFVRFDKSFCDHVGAWEGRQGFGEGRSEAASQGAAGQHPGDHEAGHPASSASWRSEAHQWAYL</sequence>
<gene>
    <name evidence="2" type="ORF">KC19_10G162000</name>
</gene>
<feature type="region of interest" description="Disordered" evidence="1">
    <location>
        <begin position="78"/>
        <end position="114"/>
    </location>
</feature>
<dbReference type="EMBL" id="CM026431">
    <property type="protein sequence ID" value="KAG0560204.1"/>
    <property type="molecule type" value="Genomic_DNA"/>
</dbReference>
<proteinExistence type="predicted"/>
<evidence type="ECO:0000313" key="2">
    <source>
        <dbReference type="EMBL" id="KAG0560204.1"/>
    </source>
</evidence>
<evidence type="ECO:0000313" key="3">
    <source>
        <dbReference type="Proteomes" id="UP000822688"/>
    </source>
</evidence>
<evidence type="ECO:0000256" key="1">
    <source>
        <dbReference type="SAM" id="MobiDB-lite"/>
    </source>
</evidence>
<dbReference type="AlphaFoldDB" id="A0A8T0GPQ9"/>
<accession>A0A8T0GPQ9</accession>
<organism evidence="2 3">
    <name type="scientific">Ceratodon purpureus</name>
    <name type="common">Fire moss</name>
    <name type="synonym">Dicranum purpureum</name>
    <dbReference type="NCBI Taxonomy" id="3225"/>
    <lineage>
        <taxon>Eukaryota</taxon>
        <taxon>Viridiplantae</taxon>
        <taxon>Streptophyta</taxon>
        <taxon>Embryophyta</taxon>
        <taxon>Bryophyta</taxon>
        <taxon>Bryophytina</taxon>
        <taxon>Bryopsida</taxon>
        <taxon>Dicranidae</taxon>
        <taxon>Pseudoditrichales</taxon>
        <taxon>Ditrichaceae</taxon>
        <taxon>Ceratodon</taxon>
    </lineage>
</organism>
<name>A0A8T0GPQ9_CERPU</name>